<accession>A0A382IY39</accession>
<proteinExistence type="predicted"/>
<organism evidence="1">
    <name type="scientific">marine metagenome</name>
    <dbReference type="NCBI Taxonomy" id="408172"/>
    <lineage>
        <taxon>unclassified sequences</taxon>
        <taxon>metagenomes</taxon>
        <taxon>ecological metagenomes</taxon>
    </lineage>
</organism>
<sequence>MDDIYYEKILNRIIQGRLRLKLGDLVLFIDEPNQDLIERSFDIYDEYYKRAYFSGIYVKQEVLEILLENDLWSPHDDKKGDEIEKHIEELKVQAFLNFYSRKKLMGIKQQLRYAEKEMAKYKVKKMQLDHVTCVGTATFAQKSWLLSNTTAFED</sequence>
<feature type="non-terminal residue" evidence="1">
    <location>
        <position position="154"/>
    </location>
</feature>
<dbReference type="AlphaFoldDB" id="A0A382IY39"/>
<dbReference type="EMBL" id="UINC01070482">
    <property type="protein sequence ID" value="SVC04660.1"/>
    <property type="molecule type" value="Genomic_DNA"/>
</dbReference>
<reference evidence="1" key="1">
    <citation type="submission" date="2018-05" db="EMBL/GenBank/DDBJ databases">
        <authorList>
            <person name="Lanie J.A."/>
            <person name="Ng W.-L."/>
            <person name="Kazmierczak K.M."/>
            <person name="Andrzejewski T.M."/>
            <person name="Davidsen T.M."/>
            <person name="Wayne K.J."/>
            <person name="Tettelin H."/>
            <person name="Glass J.I."/>
            <person name="Rusch D."/>
            <person name="Podicherti R."/>
            <person name="Tsui H.-C.T."/>
            <person name="Winkler M.E."/>
        </authorList>
    </citation>
    <scope>NUCLEOTIDE SEQUENCE</scope>
</reference>
<protein>
    <submittedName>
        <fullName evidence="1">Uncharacterized protein</fullName>
    </submittedName>
</protein>
<name>A0A382IY39_9ZZZZ</name>
<gene>
    <name evidence="1" type="ORF">METZ01_LOCUS257514</name>
</gene>
<evidence type="ECO:0000313" key="1">
    <source>
        <dbReference type="EMBL" id="SVC04660.1"/>
    </source>
</evidence>